<dbReference type="InterPro" id="IPR022968">
    <property type="entry name" value="Tsr3-like"/>
</dbReference>
<name>A0A915BF97_PARUN</name>
<dbReference type="PANTHER" id="PTHR20426:SF0">
    <property type="entry name" value="18S RRNA AMINOCARBOXYPROPYLTRANSFERASE"/>
    <property type="match status" value="1"/>
</dbReference>
<evidence type="ECO:0000313" key="11">
    <source>
        <dbReference type="WBParaSite" id="PgR037_g071_t01"/>
    </source>
</evidence>
<feature type="binding site" evidence="6">
    <location>
        <position position="128"/>
    </location>
    <ligand>
        <name>S-adenosyl-L-methionine</name>
        <dbReference type="ChEBI" id="CHEBI:59789"/>
    </ligand>
</feature>
<dbReference type="HAMAP" id="MF_01116">
    <property type="entry name" value="TSR3"/>
    <property type="match status" value="1"/>
</dbReference>
<dbReference type="AlphaFoldDB" id="A0A915BF97"/>
<keyword evidence="5 6" id="KW-0949">S-adenosyl-L-methionine</keyword>
<dbReference type="Pfam" id="PF04068">
    <property type="entry name" value="Fer4_RLI"/>
    <property type="match status" value="1"/>
</dbReference>
<dbReference type="GO" id="GO:1904047">
    <property type="term" value="F:S-adenosyl-L-methionine binding"/>
    <property type="evidence" value="ECO:0007669"/>
    <property type="project" value="UniProtKB-UniRule"/>
</dbReference>
<accession>A0A915BF97</accession>
<evidence type="ECO:0000259" key="8">
    <source>
        <dbReference type="Pfam" id="PF04034"/>
    </source>
</evidence>
<evidence type="ECO:0000256" key="5">
    <source>
        <dbReference type="ARBA" id="ARBA00022691"/>
    </source>
</evidence>
<dbReference type="Proteomes" id="UP000887569">
    <property type="component" value="Unplaced"/>
</dbReference>
<keyword evidence="1" id="KW-0963">Cytoplasm</keyword>
<evidence type="ECO:0000256" key="1">
    <source>
        <dbReference type="ARBA" id="ARBA00022490"/>
    </source>
</evidence>
<comment type="similarity">
    <text evidence="6">Belongs to the TDD superfamily. TSR3 family.</text>
</comment>
<dbReference type="GO" id="GO:0000455">
    <property type="term" value="P:enzyme-directed rRNA pseudouridine synthesis"/>
    <property type="evidence" value="ECO:0007669"/>
    <property type="project" value="UniProtKB-UniRule"/>
</dbReference>
<protein>
    <recommendedName>
        <fullName evidence="6">18S rRNA aminocarboxypropyltransferase</fullName>
        <ecNumber evidence="6">2.5.1.157</ecNumber>
    </recommendedName>
</protein>
<proteinExistence type="inferred from homology"/>
<dbReference type="NCBIfam" id="NF002621">
    <property type="entry name" value="PRK02287.1"/>
    <property type="match status" value="1"/>
</dbReference>
<dbReference type="WBParaSite" id="PgR037_g071_t01">
    <property type="protein sequence ID" value="PgR037_g071_t01"/>
    <property type="gene ID" value="PgR037_g071"/>
</dbReference>
<reference evidence="11" key="1">
    <citation type="submission" date="2022-11" db="UniProtKB">
        <authorList>
            <consortium name="WormBaseParasite"/>
        </authorList>
    </citation>
    <scope>IDENTIFICATION</scope>
</reference>
<dbReference type="Pfam" id="PF04034">
    <property type="entry name" value="Ribo_biogen_C"/>
    <property type="match status" value="1"/>
</dbReference>
<evidence type="ECO:0000256" key="2">
    <source>
        <dbReference type="ARBA" id="ARBA00022517"/>
    </source>
</evidence>
<feature type="domain" description="16S/18S rRNA aminocarboxypropyltransferase Tsr3 C-terminal" evidence="8">
    <location>
        <begin position="103"/>
        <end position="227"/>
    </location>
</feature>
<dbReference type="InterPro" id="IPR007177">
    <property type="entry name" value="Tsr3_C"/>
</dbReference>
<organism evidence="10 11">
    <name type="scientific">Parascaris univalens</name>
    <name type="common">Nematode worm</name>
    <dbReference type="NCBI Taxonomy" id="6257"/>
    <lineage>
        <taxon>Eukaryota</taxon>
        <taxon>Metazoa</taxon>
        <taxon>Ecdysozoa</taxon>
        <taxon>Nematoda</taxon>
        <taxon>Chromadorea</taxon>
        <taxon>Rhabditida</taxon>
        <taxon>Spirurina</taxon>
        <taxon>Ascaridomorpha</taxon>
        <taxon>Ascaridoidea</taxon>
        <taxon>Ascarididae</taxon>
        <taxon>Parascaris</taxon>
    </lineage>
</organism>
<dbReference type="InterPro" id="IPR007209">
    <property type="entry name" value="RNaseL-inhib-like_metal-bd_dom"/>
</dbReference>
<keyword evidence="4 6" id="KW-0808">Transferase</keyword>
<evidence type="ECO:0000256" key="6">
    <source>
        <dbReference type="HAMAP-Rule" id="MF_03146"/>
    </source>
</evidence>
<evidence type="ECO:0000256" key="4">
    <source>
        <dbReference type="ARBA" id="ARBA00022679"/>
    </source>
</evidence>
<feature type="binding site" evidence="6">
    <location>
        <position position="151"/>
    </location>
    <ligand>
        <name>S-adenosyl-L-methionine</name>
        <dbReference type="ChEBI" id="CHEBI:59789"/>
    </ligand>
</feature>
<sequence>ASQGEHRGMQGNMASSKTVAEGEVETRVEGNGYSTIPSKDMPLSGDDSDEDSIGDERDVDDLPCKLAMFDFKQCDPKRCSGRKLARLNMVSSLKMGKKFAGLLLTPAANSTLSRADSRFILSNGLGVVDCSWHQVNDTPLYLAKSSKQRLLPYLVAANPVNFGKPCELSCAEALAAGLYIIGEVNGANLVLSKFNWGPTFLELNRDLLDRYAACSTAAEVIAVQNDHLQTIEEEALQERDKAIDLPPSDCSDDESE</sequence>
<dbReference type="GO" id="GO:0106388">
    <property type="term" value="F:rRNA small subunit aminocarboxypropyltransferase activity"/>
    <property type="evidence" value="ECO:0007669"/>
    <property type="project" value="UniProtKB-EC"/>
</dbReference>
<keyword evidence="3 6" id="KW-0698">rRNA processing</keyword>
<keyword evidence="2 6" id="KW-0690">Ribosome biogenesis</keyword>
<dbReference type="EC" id="2.5.1.157" evidence="6"/>
<feature type="region of interest" description="Disordered" evidence="7">
    <location>
        <begin position="1"/>
        <end position="57"/>
    </location>
</feature>
<evidence type="ECO:0000259" key="9">
    <source>
        <dbReference type="Pfam" id="PF04068"/>
    </source>
</evidence>
<evidence type="ECO:0000256" key="3">
    <source>
        <dbReference type="ARBA" id="ARBA00022552"/>
    </source>
</evidence>
<feature type="binding site" evidence="6">
    <location>
        <position position="80"/>
    </location>
    <ligand>
        <name>S-adenosyl-L-methionine</name>
        <dbReference type="ChEBI" id="CHEBI:59789"/>
    </ligand>
</feature>
<comment type="function">
    <text evidence="6">Aminocarboxypropyltransferase that catalyzes the aminocarboxypropyl transfer on pseudouridine in 18S rRNA. It constitutes the last step in biosynthesis of the hypermodified N1-methyl-N3-(3-amino-3-carboxypropyl) pseudouridine (m1acp3-Psi).</text>
</comment>
<evidence type="ECO:0000256" key="7">
    <source>
        <dbReference type="SAM" id="MobiDB-lite"/>
    </source>
</evidence>
<dbReference type="PANTHER" id="PTHR20426">
    <property type="entry name" value="RIBOSOME BIOGENESIS PROTEIN TSR3 HOMOLOG"/>
    <property type="match status" value="1"/>
</dbReference>
<comment type="caution">
    <text evidence="6">Lacks conserved residue(s) required for the propagation of feature annotation.</text>
</comment>
<keyword evidence="10" id="KW-1185">Reference proteome</keyword>
<evidence type="ECO:0000313" key="10">
    <source>
        <dbReference type="Proteomes" id="UP000887569"/>
    </source>
</evidence>
<comment type="catalytic activity">
    <reaction evidence="6">
        <text>an N(1)-methylpseudouridine in rRNA + S-adenosyl-L-methionine = N(1)-methyl-N(3)-[(3S)-3-amino-3-carboxypropyl]pseudouridine in rRNA + S-methyl-5'-thioadenosine + H(+)</text>
        <dbReference type="Rhea" id="RHEA:63296"/>
        <dbReference type="Rhea" id="RHEA-COMP:11634"/>
        <dbReference type="Rhea" id="RHEA-COMP:16310"/>
        <dbReference type="ChEBI" id="CHEBI:15378"/>
        <dbReference type="ChEBI" id="CHEBI:17509"/>
        <dbReference type="ChEBI" id="CHEBI:59789"/>
        <dbReference type="ChEBI" id="CHEBI:74890"/>
        <dbReference type="ChEBI" id="CHEBI:146234"/>
        <dbReference type="EC" id="2.5.1.157"/>
    </reaction>
</comment>
<feature type="domain" description="RNase L inhibitor RLI-like possible metal-binding" evidence="9">
    <location>
        <begin position="65"/>
        <end position="98"/>
    </location>
</feature>
<dbReference type="GO" id="GO:0030490">
    <property type="term" value="P:maturation of SSU-rRNA"/>
    <property type="evidence" value="ECO:0007669"/>
    <property type="project" value="TreeGrafter"/>
</dbReference>